<dbReference type="RefSeq" id="WP_106258816.1">
    <property type="nucleotide sequence ID" value="NZ_CAWNSW010000161.1"/>
</dbReference>
<dbReference type="OrthoDB" id="118413at2"/>
<dbReference type="AlphaFoldDB" id="A0A2T1DYM9"/>
<sequence length="158" mass="18237">MNPTTNDVATRSLDQELVITRVFDAPRSLLFKVWTEREHLMHWCAPRNFTIPFAEADFRPGGAWRTCLRSPEGKDYWVQGIYREIVEPERLVFTHAWEDEDGKSGHTTIVTVTFTDRDAKTTLTFHQALFESVEGRDAHRSGWSECLDCLEAYLATVD</sequence>
<gene>
    <name evidence="3" type="ORF">C7B82_22625</name>
</gene>
<dbReference type="InterPro" id="IPR013538">
    <property type="entry name" value="ASHA1/2-like_C"/>
</dbReference>
<reference evidence="4" key="1">
    <citation type="submission" date="2018-02" db="EMBL/GenBank/DDBJ databases">
        <authorList>
            <person name="Moore K."/>
            <person name="Momper L."/>
        </authorList>
    </citation>
    <scope>NUCLEOTIDE SEQUENCE [LARGE SCALE GENOMIC DNA]</scope>
    <source>
        <strain evidence="4">ULC18</strain>
    </source>
</reference>
<evidence type="ECO:0000313" key="3">
    <source>
        <dbReference type="EMBL" id="PSB25617.1"/>
    </source>
</evidence>
<dbReference type="SUPFAM" id="SSF55961">
    <property type="entry name" value="Bet v1-like"/>
    <property type="match status" value="1"/>
</dbReference>
<dbReference type="Proteomes" id="UP000239576">
    <property type="component" value="Unassembled WGS sequence"/>
</dbReference>
<protein>
    <submittedName>
        <fullName evidence="3">Polyketide cyclase</fullName>
    </submittedName>
</protein>
<proteinExistence type="inferred from homology"/>
<feature type="domain" description="Activator of Hsp90 ATPase homologue 1/2-like C-terminal" evidence="2">
    <location>
        <begin position="24"/>
        <end position="154"/>
    </location>
</feature>
<evidence type="ECO:0000313" key="4">
    <source>
        <dbReference type="Proteomes" id="UP000239576"/>
    </source>
</evidence>
<keyword evidence="4" id="KW-1185">Reference proteome</keyword>
<reference evidence="3 4" key="2">
    <citation type="submission" date="2018-03" db="EMBL/GenBank/DDBJ databases">
        <title>The ancient ancestry and fast evolution of plastids.</title>
        <authorList>
            <person name="Moore K.R."/>
            <person name="Magnabosco C."/>
            <person name="Momper L."/>
            <person name="Gold D.A."/>
            <person name="Bosak T."/>
            <person name="Fournier G.P."/>
        </authorList>
    </citation>
    <scope>NUCLEOTIDE SEQUENCE [LARGE SCALE GENOMIC DNA]</scope>
    <source>
        <strain evidence="3 4">ULC18</strain>
    </source>
</reference>
<evidence type="ECO:0000256" key="1">
    <source>
        <dbReference type="ARBA" id="ARBA00006817"/>
    </source>
</evidence>
<comment type="caution">
    <text evidence="3">The sequence shown here is derived from an EMBL/GenBank/DDBJ whole genome shotgun (WGS) entry which is preliminary data.</text>
</comment>
<organism evidence="3 4">
    <name type="scientific">Stenomitos frigidus ULC18</name>
    <dbReference type="NCBI Taxonomy" id="2107698"/>
    <lineage>
        <taxon>Bacteria</taxon>
        <taxon>Bacillati</taxon>
        <taxon>Cyanobacteriota</taxon>
        <taxon>Cyanophyceae</taxon>
        <taxon>Leptolyngbyales</taxon>
        <taxon>Leptolyngbyaceae</taxon>
        <taxon>Stenomitos</taxon>
    </lineage>
</organism>
<dbReference type="EMBL" id="PVWK01000123">
    <property type="protein sequence ID" value="PSB25617.1"/>
    <property type="molecule type" value="Genomic_DNA"/>
</dbReference>
<evidence type="ECO:0000259" key="2">
    <source>
        <dbReference type="Pfam" id="PF08327"/>
    </source>
</evidence>
<name>A0A2T1DYM9_9CYAN</name>
<dbReference type="Gene3D" id="3.30.530.20">
    <property type="match status" value="1"/>
</dbReference>
<dbReference type="InterPro" id="IPR023393">
    <property type="entry name" value="START-like_dom_sf"/>
</dbReference>
<dbReference type="Pfam" id="PF08327">
    <property type="entry name" value="AHSA1"/>
    <property type="match status" value="1"/>
</dbReference>
<accession>A0A2T1DYM9</accession>
<comment type="similarity">
    <text evidence="1">Belongs to the AHA1 family.</text>
</comment>